<accession>A0A5J4Q3Z7</accession>
<reference evidence="1" key="1">
    <citation type="submission" date="2019-03" db="EMBL/GenBank/DDBJ databases">
        <title>Single cell metagenomics reveals metabolic interactions within the superorganism composed of flagellate Streblomastix strix and complex community of Bacteroidetes bacteria on its surface.</title>
        <authorList>
            <person name="Treitli S.C."/>
            <person name="Kolisko M."/>
            <person name="Husnik F."/>
            <person name="Keeling P."/>
            <person name="Hampl V."/>
        </authorList>
    </citation>
    <scope>NUCLEOTIDE SEQUENCE</scope>
    <source>
        <strain evidence="1">STM</strain>
    </source>
</reference>
<sequence length="65" mass="7686">MNARDQQKVIRAGFILIRPDDLPSPRIKVKDGKSCEWRTMTKFETKAARDREMKRLLELELIVQD</sequence>
<dbReference type="EMBL" id="SNRY01005134">
    <property type="protein sequence ID" value="KAA6315748.1"/>
    <property type="molecule type" value="Genomic_DNA"/>
</dbReference>
<dbReference type="AlphaFoldDB" id="A0A5J4Q3Z7"/>
<proteinExistence type="predicted"/>
<evidence type="ECO:0000313" key="1">
    <source>
        <dbReference type="EMBL" id="KAA6315748.1"/>
    </source>
</evidence>
<name>A0A5J4Q3Z7_9ZZZZ</name>
<organism evidence="1">
    <name type="scientific">termite gut metagenome</name>
    <dbReference type="NCBI Taxonomy" id="433724"/>
    <lineage>
        <taxon>unclassified sequences</taxon>
        <taxon>metagenomes</taxon>
        <taxon>organismal metagenomes</taxon>
    </lineage>
</organism>
<gene>
    <name evidence="1" type="ORF">EZS27_033841</name>
</gene>
<protein>
    <submittedName>
        <fullName evidence="1">Uncharacterized protein</fullName>
    </submittedName>
</protein>
<comment type="caution">
    <text evidence="1">The sequence shown here is derived from an EMBL/GenBank/DDBJ whole genome shotgun (WGS) entry which is preliminary data.</text>
</comment>